<gene>
    <name evidence="2" type="ORF">DFJ43DRAFT_1052739</name>
</gene>
<feature type="compositionally biased region" description="Polar residues" evidence="1">
    <location>
        <begin position="956"/>
        <end position="965"/>
    </location>
</feature>
<feature type="compositionally biased region" description="Polar residues" evidence="1">
    <location>
        <begin position="1"/>
        <end position="15"/>
    </location>
</feature>
<dbReference type="EMBL" id="JANVFO010000005">
    <property type="protein sequence ID" value="KAJ3736553.1"/>
    <property type="molecule type" value="Genomic_DNA"/>
</dbReference>
<feature type="region of interest" description="Disordered" evidence="1">
    <location>
        <begin position="1127"/>
        <end position="1152"/>
    </location>
</feature>
<reference evidence="2" key="1">
    <citation type="submission" date="2022-08" db="EMBL/GenBank/DDBJ databases">
        <authorList>
            <consortium name="DOE Joint Genome Institute"/>
            <person name="Min B."/>
            <person name="Sierra-Patev S."/>
            <person name="Naranjo-Ortiz M."/>
            <person name="Looney B."/>
            <person name="Konkel Z."/>
            <person name="Slot J.C."/>
            <person name="Sakamoto Y."/>
            <person name="Steenwyk J.L."/>
            <person name="Rokas A."/>
            <person name="Carro J."/>
            <person name="Camarero S."/>
            <person name="Ferreira P."/>
            <person name="Molpeceres G."/>
            <person name="Ruiz-duenas F.J."/>
            <person name="Serrano A."/>
            <person name="Henrissat B."/>
            <person name="Drula E."/>
            <person name="Hughes K.W."/>
            <person name="Mata J.L."/>
            <person name="Ishikawa N.K."/>
            <person name="Vargas-Isla R."/>
            <person name="Ushijima S."/>
            <person name="Smith C.A."/>
            <person name="Ahrendt S."/>
            <person name="Andreopoulos W."/>
            <person name="He G."/>
            <person name="LaButti K."/>
            <person name="Lipzen A."/>
            <person name="Ng V."/>
            <person name="Riley R."/>
            <person name="Sandor L."/>
            <person name="Barry K."/>
            <person name="Martinez A.T."/>
            <person name="Xiao Y."/>
            <person name="Gibbons J.G."/>
            <person name="Terashima K."/>
            <person name="Hibbett D.S."/>
            <person name="Grigoriev I.V."/>
        </authorList>
    </citation>
    <scope>NUCLEOTIDE SEQUENCE</scope>
    <source>
        <strain evidence="2">ET3784</strain>
    </source>
</reference>
<feature type="compositionally biased region" description="Low complexity" evidence="1">
    <location>
        <begin position="824"/>
        <end position="841"/>
    </location>
</feature>
<feature type="compositionally biased region" description="Acidic residues" evidence="1">
    <location>
        <begin position="1035"/>
        <end position="1060"/>
    </location>
</feature>
<feature type="compositionally biased region" description="Acidic residues" evidence="1">
    <location>
        <begin position="1000"/>
        <end position="1011"/>
    </location>
</feature>
<feature type="compositionally biased region" description="Polar residues" evidence="1">
    <location>
        <begin position="73"/>
        <end position="95"/>
    </location>
</feature>
<dbReference type="AlphaFoldDB" id="A0AA38K0I6"/>
<proteinExistence type="predicted"/>
<organism evidence="2 3">
    <name type="scientific">Lentinula guzmanii</name>
    <dbReference type="NCBI Taxonomy" id="2804957"/>
    <lineage>
        <taxon>Eukaryota</taxon>
        <taxon>Fungi</taxon>
        <taxon>Dikarya</taxon>
        <taxon>Basidiomycota</taxon>
        <taxon>Agaricomycotina</taxon>
        <taxon>Agaricomycetes</taxon>
        <taxon>Agaricomycetidae</taxon>
        <taxon>Agaricales</taxon>
        <taxon>Marasmiineae</taxon>
        <taxon>Omphalotaceae</taxon>
        <taxon>Lentinula</taxon>
    </lineage>
</organism>
<sequence length="1245" mass="137228">MFPDSSSSTLHNARNPQHMLHAKHNELSSSRYNRTQEFYSSEIPQISCSSSPISSPPTYPRPRPSRRAYDQPFSFSHSHRYSTYPSPETGCSSPYPQRLSSPSTSSSSPPPLTSPFVAFTRFDDDDRYQAYSSREKFFARNINESYMVNDAQYDGYPRNLLTNDEIDPRPKLPSFRSLFGEGEAHCDSPLRTQREDDLYLDPFSSPMSSPSFKAILPPFKSLPAMRSETSKLRTTASSSGSPTATKTLAITSIPSLCQPSKRYTGIGHRDTDNHRAQVERSSYPNAGEMLSEIDGDIPLRTVPSHPVPRTPPRRKNLFSGADSPPIIKDTEITFFSPSKISPFPRRTYFLESSERERCSPGPVDAHGLHQLAEIAGMAQPDILAAKQDTLVQSPDQTEGLSIDSATSPSSSPFAYPSSLPPSSPLTSEAQLSPLVHGKNLPVTTVIPLTDVINLTVESPRVDDNCPKVQEYEARQAHKLGSQSRLEENGLETGPTITSTNFPVPMQVSTQEFTEVTDIVADRDDMHHSVSSFGNIDPESNSMAAAVTTSLKLQITGSLERENPLPSLVQGQGIDQCNPRLLSPKEDENRSANVLTVSATVAPNVVPVPAISAAPRSSTSALEVSVKQIAVKSNNQLKTKYSSTAPSIASSAPRVTVTVVKRLRPASTTQHVGQKKEAFTSIRGKRKEIFKTKASEVLNSHSPASKRQRLSPTLRNHNVLEGSFKKSKNTTEENQTVIGSKTLPSTVAEVITTSFKQSEKSKTKTTSTSIVPAKRKASYEIPSPEFLHHFARSASTSTVPAKRKASYEISSPQILNNSARSPLTSPNHPSASPAPLASSSNPQKRLKAVAIEVSVPSKSKQPSPADNNTWVDKNWVHAVAVAYGSPHGLPRIPRNNVVAQTTAEVDSKSPRSMNKRMIIESDSEEDDSEVEDTVTLRESSRKRSDSESEANVEMRKSFTTQKSSAPDNHWPSDSELTEPDEDEDDEMVTVQQSSRTRIDSESQDSESEENENVEMRQPSIIQKPSAPDDLISLDSELTELYENEESEEEDEEEEEEEEEDNVSIKKQSLSSIPVSKTQKPELSPPLPSPLDLELVGIVVEAMSLSRSSSHLALALYRTKIRSQELFGCAPGNTEQSSRRGRPKRGATVNEEGGTAGMSEADIMWVSEFERVMKESAARCGMFGLVESSFRKDPRDRPLPFSSRFFYVPDCDPDTERALLIRLTMPGSGKRSETKKYKQYYWKPVGK</sequence>
<name>A0AA38K0I6_9AGAR</name>
<feature type="compositionally biased region" description="Polar residues" evidence="1">
    <location>
        <begin position="1063"/>
        <end position="1076"/>
    </location>
</feature>
<feature type="compositionally biased region" description="Basic and acidic residues" evidence="1">
    <location>
        <begin position="933"/>
        <end position="955"/>
    </location>
</feature>
<feature type="region of interest" description="Disordered" evidence="1">
    <location>
        <begin position="298"/>
        <end position="323"/>
    </location>
</feature>
<protein>
    <submittedName>
        <fullName evidence="2">Uncharacterized protein</fullName>
    </submittedName>
</protein>
<evidence type="ECO:0000313" key="3">
    <source>
        <dbReference type="Proteomes" id="UP001176059"/>
    </source>
</evidence>
<feature type="compositionally biased region" description="Polar residues" evidence="1">
    <location>
        <begin position="807"/>
        <end position="823"/>
    </location>
</feature>
<feature type="region of interest" description="Disordered" evidence="1">
    <location>
        <begin position="392"/>
        <end position="427"/>
    </location>
</feature>
<evidence type="ECO:0000256" key="1">
    <source>
        <dbReference type="SAM" id="MobiDB-lite"/>
    </source>
</evidence>
<keyword evidence="3" id="KW-1185">Reference proteome</keyword>
<reference evidence="2" key="2">
    <citation type="journal article" date="2023" name="Proc. Natl. Acad. Sci. U.S.A.">
        <title>A global phylogenomic analysis of the shiitake genus Lentinula.</title>
        <authorList>
            <person name="Sierra-Patev S."/>
            <person name="Min B."/>
            <person name="Naranjo-Ortiz M."/>
            <person name="Looney B."/>
            <person name="Konkel Z."/>
            <person name="Slot J.C."/>
            <person name="Sakamoto Y."/>
            <person name="Steenwyk J.L."/>
            <person name="Rokas A."/>
            <person name="Carro J."/>
            <person name="Camarero S."/>
            <person name="Ferreira P."/>
            <person name="Molpeceres G."/>
            <person name="Ruiz-Duenas F.J."/>
            <person name="Serrano A."/>
            <person name="Henrissat B."/>
            <person name="Drula E."/>
            <person name="Hughes K.W."/>
            <person name="Mata J.L."/>
            <person name="Ishikawa N.K."/>
            <person name="Vargas-Isla R."/>
            <person name="Ushijima S."/>
            <person name="Smith C.A."/>
            <person name="Donoghue J."/>
            <person name="Ahrendt S."/>
            <person name="Andreopoulos W."/>
            <person name="He G."/>
            <person name="LaButti K."/>
            <person name="Lipzen A."/>
            <person name="Ng V."/>
            <person name="Riley R."/>
            <person name="Sandor L."/>
            <person name="Barry K."/>
            <person name="Martinez A.T."/>
            <person name="Xiao Y."/>
            <person name="Gibbons J.G."/>
            <person name="Terashima K."/>
            <person name="Grigoriev I.V."/>
            <person name="Hibbett D."/>
        </authorList>
    </citation>
    <scope>NUCLEOTIDE SEQUENCE</scope>
    <source>
        <strain evidence="2">ET3784</strain>
    </source>
</reference>
<feature type="region of interest" description="Disordered" evidence="1">
    <location>
        <begin position="1"/>
        <end position="112"/>
    </location>
</feature>
<feature type="compositionally biased region" description="Polar residues" evidence="1">
    <location>
        <begin position="27"/>
        <end position="39"/>
    </location>
</feature>
<feature type="compositionally biased region" description="Low complexity" evidence="1">
    <location>
        <begin position="40"/>
        <end position="53"/>
    </location>
</feature>
<feature type="compositionally biased region" description="Low complexity" evidence="1">
    <location>
        <begin position="404"/>
        <end position="417"/>
    </location>
</feature>
<dbReference type="Proteomes" id="UP001176059">
    <property type="component" value="Unassembled WGS sequence"/>
</dbReference>
<feature type="region of interest" description="Disordered" evidence="1">
    <location>
        <begin position="901"/>
        <end position="1087"/>
    </location>
</feature>
<comment type="caution">
    <text evidence="2">The sequence shown here is derived from an EMBL/GenBank/DDBJ whole genome shotgun (WGS) entry which is preliminary data.</text>
</comment>
<accession>A0AA38K0I6</accession>
<feature type="compositionally biased region" description="Acidic residues" evidence="1">
    <location>
        <begin position="920"/>
        <end position="931"/>
    </location>
</feature>
<evidence type="ECO:0000313" key="2">
    <source>
        <dbReference type="EMBL" id="KAJ3736553.1"/>
    </source>
</evidence>
<feature type="compositionally biased region" description="Acidic residues" evidence="1">
    <location>
        <begin position="974"/>
        <end position="986"/>
    </location>
</feature>
<feature type="region of interest" description="Disordered" evidence="1">
    <location>
        <begin position="792"/>
        <end position="842"/>
    </location>
</feature>